<evidence type="ECO:0000313" key="2">
    <source>
        <dbReference type="EMBL" id="KAF8688055.1"/>
    </source>
</evidence>
<dbReference type="AlphaFoldDB" id="A0A8H7LNM4"/>
<gene>
    <name evidence="2" type="ORF">RHS03_09829</name>
</gene>
<name>A0A8H7LNM4_9AGAM</name>
<evidence type="ECO:0000256" key="1">
    <source>
        <dbReference type="SAM" id="MobiDB-lite"/>
    </source>
</evidence>
<evidence type="ECO:0000313" key="3">
    <source>
        <dbReference type="Proteomes" id="UP000602905"/>
    </source>
</evidence>
<reference evidence="2" key="1">
    <citation type="submission" date="2020-09" db="EMBL/GenBank/DDBJ databases">
        <title>Comparative genome analyses of four rice-infecting Rhizoctonia solani isolates reveal extensive enrichment of homogalacturonan modification genes.</title>
        <authorList>
            <person name="Lee D.-Y."/>
            <person name="Jeon J."/>
            <person name="Kim K.-T."/>
            <person name="Cheong K."/>
            <person name="Song H."/>
            <person name="Choi G."/>
            <person name="Ko J."/>
            <person name="Opiyo S.O."/>
            <person name="Zuo S."/>
            <person name="Madhav S."/>
            <person name="Lee Y.-H."/>
            <person name="Wang G.-L."/>
        </authorList>
    </citation>
    <scope>NUCLEOTIDE SEQUENCE</scope>
    <source>
        <strain evidence="2">AG1-IA WGL</strain>
    </source>
</reference>
<feature type="region of interest" description="Disordered" evidence="1">
    <location>
        <begin position="61"/>
        <end position="104"/>
    </location>
</feature>
<dbReference type="EMBL" id="JACYCD010000696">
    <property type="protein sequence ID" value="KAF8688055.1"/>
    <property type="molecule type" value="Genomic_DNA"/>
</dbReference>
<feature type="non-terminal residue" evidence="2">
    <location>
        <position position="1"/>
    </location>
</feature>
<dbReference type="Proteomes" id="UP000602905">
    <property type="component" value="Unassembled WGS sequence"/>
</dbReference>
<accession>A0A8H7LNM4</accession>
<sequence length="104" mass="11266">MGIRMLETGTTIRNSSKNTIRILVNGKWEELKPGDSATYYEGTLEAIQTLEDGVVTDTTKVGTTSEEASEIDIKDDEAREGKAAQSGHTVLRLRGGGDQTTHNV</sequence>
<protein>
    <submittedName>
        <fullName evidence="2">Uncharacterized protein</fullName>
    </submittedName>
</protein>
<comment type="caution">
    <text evidence="2">The sequence shown here is derived from an EMBL/GenBank/DDBJ whole genome shotgun (WGS) entry which is preliminary data.</text>
</comment>
<organism evidence="2 3">
    <name type="scientific">Rhizoctonia solani</name>
    <dbReference type="NCBI Taxonomy" id="456999"/>
    <lineage>
        <taxon>Eukaryota</taxon>
        <taxon>Fungi</taxon>
        <taxon>Dikarya</taxon>
        <taxon>Basidiomycota</taxon>
        <taxon>Agaricomycotina</taxon>
        <taxon>Agaricomycetes</taxon>
        <taxon>Cantharellales</taxon>
        <taxon>Ceratobasidiaceae</taxon>
        <taxon>Rhizoctonia</taxon>
    </lineage>
</organism>
<proteinExistence type="predicted"/>